<name>N2B5E0_9FIRM</name>
<dbReference type="InterPro" id="IPR025536">
    <property type="entry name" value="DUF4422"/>
</dbReference>
<keyword evidence="3" id="KW-1185">Reference proteome</keyword>
<evidence type="ECO:0000313" key="3">
    <source>
        <dbReference type="Proteomes" id="UP000012589"/>
    </source>
</evidence>
<organism evidence="2 3">
    <name type="scientific">Eubacterium plexicaudatum ASF492</name>
    <dbReference type="NCBI Taxonomy" id="1235802"/>
    <lineage>
        <taxon>Bacteria</taxon>
        <taxon>Bacillati</taxon>
        <taxon>Bacillota</taxon>
        <taxon>Clostridia</taxon>
        <taxon>Eubacteriales</taxon>
        <taxon>Eubacteriaceae</taxon>
        <taxon>Eubacterium</taxon>
    </lineage>
</organism>
<comment type="caution">
    <text evidence="2">The sequence shown here is derived from an EMBL/GenBank/DDBJ whole genome shotgun (WGS) entry which is preliminary data.</text>
</comment>
<sequence length="367" mass="42863">MNVKIFTMTHKKFDEPKDSIYIPLHVGRAAADDLGYAGDDTGDSISERNKYYGELTGVYWVWKNVRDADIVGICHYRRYFLNQESELLSQKEYEDILKEYDVITSNDLKSNKSYRELYEEAHNIEDLNLTENIIKKKFPEYANELESVLSGNTGYYGNLMVTSKNLFDSYAQWLFSIFFEMEKQIDVSSYDLYHQRVFGFLSEQLLKVWIQKHNLKVYEGIIGITSEKAETTEFKLAMAQLVKMGKISEARQMFYEYLKLRPDVRLELSDLRGEIPIIEQLLYIAEQEQERGITGLNRNGGDLNAWIVHYRRTQQCLADLSSGEEVRQEDISYILEKNVSWVMCKVMMMNDIGEKITNQQKNETASL</sequence>
<dbReference type="Proteomes" id="UP000012589">
    <property type="component" value="Unassembled WGS sequence"/>
</dbReference>
<dbReference type="OrthoDB" id="9798746at2"/>
<proteinExistence type="predicted"/>
<evidence type="ECO:0000259" key="1">
    <source>
        <dbReference type="Pfam" id="PF14393"/>
    </source>
</evidence>
<accession>N2B5E0</accession>
<dbReference type="STRING" id="1235802.C823_01282"/>
<protein>
    <recommendedName>
        <fullName evidence="1">DUF4422 domain-containing protein</fullName>
    </recommendedName>
</protein>
<reference evidence="2 3" key="1">
    <citation type="journal article" date="2014" name="Genome Announc.">
        <title>Draft genome sequences of the altered schaedler flora, a defined bacterial community from gnotobiotic mice.</title>
        <authorList>
            <person name="Wannemuehler M.J."/>
            <person name="Overstreet A.M."/>
            <person name="Ward D.V."/>
            <person name="Phillips G.J."/>
        </authorList>
    </citation>
    <scope>NUCLEOTIDE SEQUENCE [LARGE SCALE GENOMIC DNA]</scope>
    <source>
        <strain evidence="2 3">ASF492</strain>
    </source>
</reference>
<feature type="domain" description="DUF4422" evidence="1">
    <location>
        <begin position="4"/>
        <end position="213"/>
    </location>
</feature>
<dbReference type="HOGENOM" id="CLU_065769_1_0_9"/>
<dbReference type="EMBL" id="AQFT01000039">
    <property type="protein sequence ID" value="EMZ33743.1"/>
    <property type="molecule type" value="Genomic_DNA"/>
</dbReference>
<dbReference type="AlphaFoldDB" id="N2B5E0"/>
<dbReference type="Pfam" id="PF14393">
    <property type="entry name" value="DUF4422"/>
    <property type="match status" value="1"/>
</dbReference>
<dbReference type="PATRIC" id="fig|1235802.3.peg.1371"/>
<gene>
    <name evidence="2" type="ORF">C823_01282</name>
</gene>
<dbReference type="eggNOG" id="COG1442">
    <property type="taxonomic scope" value="Bacteria"/>
</dbReference>
<evidence type="ECO:0000313" key="2">
    <source>
        <dbReference type="EMBL" id="EMZ33743.1"/>
    </source>
</evidence>